<keyword evidence="2" id="KW-1185">Reference proteome</keyword>
<name>A0ABS5NYU3_9BACI</name>
<protein>
    <submittedName>
        <fullName evidence="1">Uncharacterized protein</fullName>
    </submittedName>
</protein>
<dbReference type="RefSeq" id="WP_213104447.1">
    <property type="nucleotide sequence ID" value="NZ_JAGYPM010000007.1"/>
</dbReference>
<evidence type="ECO:0000313" key="2">
    <source>
        <dbReference type="Proteomes" id="UP000681027"/>
    </source>
</evidence>
<reference evidence="1 2" key="1">
    <citation type="submission" date="2021-05" db="EMBL/GenBank/DDBJ databases">
        <title>Novel Bacillus species.</title>
        <authorList>
            <person name="Liu G."/>
        </authorList>
    </citation>
    <scope>NUCLEOTIDE SEQUENCE [LARGE SCALE GENOMIC DNA]</scope>
    <source>
        <strain evidence="1 2">FJAT-49705</strain>
    </source>
</reference>
<evidence type="ECO:0000313" key="1">
    <source>
        <dbReference type="EMBL" id="MBS4193006.1"/>
    </source>
</evidence>
<accession>A0ABS5NYU3</accession>
<sequence>MGDKINQRMIREDSYEVFAFKNNGNEKINLFVLLNKKSDEDMCKIIKATLVHPRILTGVNHFIMATS</sequence>
<dbReference type="Proteomes" id="UP000681027">
    <property type="component" value="Unassembled WGS sequence"/>
</dbReference>
<comment type="caution">
    <text evidence="1">The sequence shown here is derived from an EMBL/GenBank/DDBJ whole genome shotgun (WGS) entry which is preliminary data.</text>
</comment>
<gene>
    <name evidence="1" type="ORF">KHA94_23110</name>
</gene>
<dbReference type="EMBL" id="JAGYPM010000007">
    <property type="protein sequence ID" value="MBS4193006.1"/>
    <property type="molecule type" value="Genomic_DNA"/>
</dbReference>
<proteinExistence type="predicted"/>
<organism evidence="1 2">
    <name type="scientific">Cytobacillus citreus</name>
    <dbReference type="NCBI Taxonomy" id="2833586"/>
    <lineage>
        <taxon>Bacteria</taxon>
        <taxon>Bacillati</taxon>
        <taxon>Bacillota</taxon>
        <taxon>Bacilli</taxon>
        <taxon>Bacillales</taxon>
        <taxon>Bacillaceae</taxon>
        <taxon>Cytobacillus</taxon>
    </lineage>
</organism>